<dbReference type="InterPro" id="IPR013324">
    <property type="entry name" value="RNA_pol_sigma_r3/r4-like"/>
</dbReference>
<dbReference type="Gene3D" id="1.10.1740.10">
    <property type="match status" value="1"/>
</dbReference>
<evidence type="ECO:0000256" key="3">
    <source>
        <dbReference type="ARBA" id="ARBA00023082"/>
    </source>
</evidence>
<dbReference type="RefSeq" id="WP_242617768.1">
    <property type="nucleotide sequence ID" value="NZ_SHKW01000001.1"/>
</dbReference>
<comment type="caution">
    <text evidence="7">The sequence shown here is derived from an EMBL/GenBank/DDBJ whole genome shotgun (WGS) entry which is preliminary data.</text>
</comment>
<dbReference type="Pfam" id="PF04542">
    <property type="entry name" value="Sigma70_r2"/>
    <property type="match status" value="1"/>
</dbReference>
<dbReference type="InterPro" id="IPR036388">
    <property type="entry name" value="WH-like_DNA-bd_sf"/>
</dbReference>
<feature type="domain" description="RNA polymerase sigma-70 region 2" evidence="5">
    <location>
        <begin position="29"/>
        <end position="96"/>
    </location>
</feature>
<protein>
    <submittedName>
        <fullName evidence="7">RNA polymerase sigma-70 factor (ECF subfamily)</fullName>
    </submittedName>
</protein>
<dbReference type="InterPro" id="IPR014284">
    <property type="entry name" value="RNA_pol_sigma-70_dom"/>
</dbReference>
<feature type="domain" description="RNA polymerase sigma factor 70 region 4 type 2" evidence="6">
    <location>
        <begin position="126"/>
        <end position="173"/>
    </location>
</feature>
<comment type="similarity">
    <text evidence="1">Belongs to the sigma-70 factor family. ECF subfamily.</text>
</comment>
<keyword evidence="4" id="KW-0804">Transcription</keyword>
<evidence type="ECO:0000313" key="7">
    <source>
        <dbReference type="EMBL" id="RZU39821.1"/>
    </source>
</evidence>
<keyword evidence="3" id="KW-0731">Sigma factor</keyword>
<reference evidence="7 8" key="1">
    <citation type="submission" date="2019-02" db="EMBL/GenBank/DDBJ databases">
        <title>Genomic Encyclopedia of Archaeal and Bacterial Type Strains, Phase II (KMG-II): from individual species to whole genera.</title>
        <authorList>
            <person name="Goeker M."/>
        </authorList>
    </citation>
    <scope>NUCLEOTIDE SEQUENCE [LARGE SCALE GENOMIC DNA]</scope>
    <source>
        <strain evidence="7 8">DSM 18101</strain>
    </source>
</reference>
<dbReference type="InterPro" id="IPR013249">
    <property type="entry name" value="RNA_pol_sigma70_r4_t2"/>
</dbReference>
<dbReference type="Gene3D" id="1.10.10.10">
    <property type="entry name" value="Winged helix-like DNA-binding domain superfamily/Winged helix DNA-binding domain"/>
    <property type="match status" value="1"/>
</dbReference>
<evidence type="ECO:0000313" key="8">
    <source>
        <dbReference type="Proteomes" id="UP000292958"/>
    </source>
</evidence>
<evidence type="ECO:0000259" key="5">
    <source>
        <dbReference type="Pfam" id="PF04542"/>
    </source>
</evidence>
<organism evidence="7 8">
    <name type="scientific">Edaphobacter modestus</name>
    <dbReference type="NCBI Taxonomy" id="388466"/>
    <lineage>
        <taxon>Bacteria</taxon>
        <taxon>Pseudomonadati</taxon>
        <taxon>Acidobacteriota</taxon>
        <taxon>Terriglobia</taxon>
        <taxon>Terriglobales</taxon>
        <taxon>Acidobacteriaceae</taxon>
        <taxon>Edaphobacter</taxon>
    </lineage>
</organism>
<dbReference type="PANTHER" id="PTHR43133">
    <property type="entry name" value="RNA POLYMERASE ECF-TYPE SIGMA FACTO"/>
    <property type="match status" value="1"/>
</dbReference>
<dbReference type="InterPro" id="IPR013325">
    <property type="entry name" value="RNA_pol_sigma_r2"/>
</dbReference>
<dbReference type="EMBL" id="SHKW01000001">
    <property type="protein sequence ID" value="RZU39821.1"/>
    <property type="molecule type" value="Genomic_DNA"/>
</dbReference>
<dbReference type="InterPro" id="IPR007627">
    <property type="entry name" value="RNA_pol_sigma70_r2"/>
</dbReference>
<dbReference type="Pfam" id="PF08281">
    <property type="entry name" value="Sigma70_r4_2"/>
    <property type="match status" value="1"/>
</dbReference>
<dbReference type="InterPro" id="IPR039425">
    <property type="entry name" value="RNA_pol_sigma-70-like"/>
</dbReference>
<dbReference type="GO" id="GO:0016987">
    <property type="term" value="F:sigma factor activity"/>
    <property type="evidence" value="ECO:0007669"/>
    <property type="project" value="UniProtKB-KW"/>
</dbReference>
<dbReference type="PANTHER" id="PTHR43133:SF62">
    <property type="entry name" value="RNA POLYMERASE SIGMA FACTOR SIGZ"/>
    <property type="match status" value="1"/>
</dbReference>
<keyword evidence="8" id="KW-1185">Reference proteome</keyword>
<keyword evidence="2" id="KW-0805">Transcription regulation</keyword>
<name>A0A4Q7YS73_9BACT</name>
<dbReference type="AlphaFoldDB" id="A0A4Q7YS73"/>
<dbReference type="Proteomes" id="UP000292958">
    <property type="component" value="Unassembled WGS sequence"/>
</dbReference>
<dbReference type="NCBIfam" id="TIGR02937">
    <property type="entry name" value="sigma70-ECF"/>
    <property type="match status" value="1"/>
</dbReference>
<evidence type="ECO:0000256" key="1">
    <source>
        <dbReference type="ARBA" id="ARBA00010641"/>
    </source>
</evidence>
<dbReference type="SUPFAM" id="SSF88659">
    <property type="entry name" value="Sigma3 and sigma4 domains of RNA polymerase sigma factors"/>
    <property type="match status" value="1"/>
</dbReference>
<evidence type="ECO:0000256" key="2">
    <source>
        <dbReference type="ARBA" id="ARBA00023015"/>
    </source>
</evidence>
<accession>A0A4Q7YS73</accession>
<proteinExistence type="inferred from homology"/>
<dbReference type="SUPFAM" id="SSF88946">
    <property type="entry name" value="Sigma2 domain of RNA polymerase sigma factors"/>
    <property type="match status" value="1"/>
</dbReference>
<sequence length="181" mass="20258">MPHIARELRDDATLLTLIRRGDETAMAALYDRYAIVVYSVLLRVLHHSSSAEEILEEMFVEIWRRPEEYLGVRGGLGAWLAVMARNKAIAALRRRSVGEMVADISLASTYDLSNEAERSTLAERTRAEVAKLSAEQRRIFAMAFFDGLSHTEIAEITGEAASIVKLRIRDALLSLRRGTLG</sequence>
<dbReference type="GO" id="GO:0006352">
    <property type="term" value="P:DNA-templated transcription initiation"/>
    <property type="evidence" value="ECO:0007669"/>
    <property type="project" value="InterPro"/>
</dbReference>
<evidence type="ECO:0000256" key="4">
    <source>
        <dbReference type="ARBA" id="ARBA00023163"/>
    </source>
</evidence>
<gene>
    <name evidence="7" type="ORF">BDD14_1216</name>
</gene>
<evidence type="ECO:0000259" key="6">
    <source>
        <dbReference type="Pfam" id="PF08281"/>
    </source>
</evidence>
<dbReference type="GO" id="GO:0003677">
    <property type="term" value="F:DNA binding"/>
    <property type="evidence" value="ECO:0007669"/>
    <property type="project" value="InterPro"/>
</dbReference>